<proteinExistence type="predicted"/>
<keyword evidence="2" id="KW-0472">Membrane</keyword>
<feature type="region of interest" description="Disordered" evidence="1">
    <location>
        <begin position="239"/>
        <end position="282"/>
    </location>
</feature>
<keyword evidence="2" id="KW-1133">Transmembrane helix</keyword>
<dbReference type="RefSeq" id="XP_021113611.1">
    <property type="nucleotide sequence ID" value="XM_021257952.1"/>
</dbReference>
<dbReference type="InterPro" id="IPR015753">
    <property type="entry name" value="LRRC37"/>
</dbReference>
<feature type="domain" description="LRRC37A/B like protein 1 C-terminal" evidence="3">
    <location>
        <begin position="40"/>
        <end position="193"/>
    </location>
</feature>
<evidence type="ECO:0000313" key="5">
    <source>
        <dbReference type="RefSeq" id="XP_021113611.1"/>
    </source>
</evidence>
<evidence type="ECO:0000256" key="2">
    <source>
        <dbReference type="SAM" id="Phobius"/>
    </source>
</evidence>
<dbReference type="PANTHER" id="PTHR23045">
    <property type="entry name" value="LEUCINE-RICH REPEAT-CONTAINING PROTEIN 37A"/>
    <property type="match status" value="1"/>
</dbReference>
<dbReference type="GeneID" id="110349030"/>
<evidence type="ECO:0000256" key="1">
    <source>
        <dbReference type="SAM" id="MobiDB-lite"/>
    </source>
</evidence>
<dbReference type="PANTHER" id="PTHR23045:SF9">
    <property type="entry name" value="LEUCINE RICH REPEAT CONTAINING 37A-RELATED"/>
    <property type="match status" value="1"/>
</dbReference>
<feature type="transmembrane region" description="Helical" evidence="2">
    <location>
        <begin position="164"/>
        <end position="186"/>
    </location>
</feature>
<dbReference type="AlphaFoldDB" id="A0AAX6SV22"/>
<keyword evidence="2" id="KW-0812">Transmembrane</keyword>
<gene>
    <name evidence="5" type="primary">LOC110349030</name>
</gene>
<feature type="compositionally biased region" description="Basic and acidic residues" evidence="1">
    <location>
        <begin position="247"/>
        <end position="259"/>
    </location>
</feature>
<keyword evidence="4" id="KW-1185">Reference proteome</keyword>
<name>A0AAX6SV22_HETGA</name>
<sequence length="282" mass="32237">MDSALTLISTDDHTNEMHWEYTSTGTEPPPPESSVPLLSSPGDEFETQLNQQLHILIPNREVRRLISYVIRTLKMDCSKPRMQLPCTKLIYRTGLLMKLLSEQQEKKVAQAQWDMEQWKSETYIKISSQVLPESTGALSNQKVQGEPRDHTQEVPGHGFNNKRILAISMMVAVMLLIIIFCLIKIGSHRTALRKDKEVSSSRVFGQRRKYSVEKDSQEGFSWFWQPLWLRDMSRPLSVTRKQSMAQKLHDKDSSDEDKMVTNNIGEASEAPSEAEESTKAAE</sequence>
<evidence type="ECO:0000313" key="4">
    <source>
        <dbReference type="Proteomes" id="UP000694906"/>
    </source>
</evidence>
<dbReference type="Pfam" id="PF14914">
    <property type="entry name" value="LRRC37AB_C"/>
    <property type="match status" value="1"/>
</dbReference>
<organism evidence="4 5">
    <name type="scientific">Heterocephalus glaber</name>
    <name type="common">Naked mole rat</name>
    <dbReference type="NCBI Taxonomy" id="10181"/>
    <lineage>
        <taxon>Eukaryota</taxon>
        <taxon>Metazoa</taxon>
        <taxon>Chordata</taxon>
        <taxon>Craniata</taxon>
        <taxon>Vertebrata</taxon>
        <taxon>Euteleostomi</taxon>
        <taxon>Mammalia</taxon>
        <taxon>Eutheria</taxon>
        <taxon>Euarchontoglires</taxon>
        <taxon>Glires</taxon>
        <taxon>Rodentia</taxon>
        <taxon>Hystricomorpha</taxon>
        <taxon>Bathyergidae</taxon>
        <taxon>Heterocephalus</taxon>
    </lineage>
</organism>
<evidence type="ECO:0000259" key="3">
    <source>
        <dbReference type="Pfam" id="PF14914"/>
    </source>
</evidence>
<reference evidence="5" key="1">
    <citation type="submission" date="2025-08" db="UniProtKB">
        <authorList>
            <consortium name="RefSeq"/>
        </authorList>
    </citation>
    <scope>IDENTIFICATION</scope>
</reference>
<accession>A0AAX6SV22</accession>
<dbReference type="Proteomes" id="UP000694906">
    <property type="component" value="Unplaced"/>
</dbReference>
<protein>
    <submittedName>
        <fullName evidence="5">Leucine-rich repeat-containing protein 37A2-like</fullName>
    </submittedName>
</protein>
<dbReference type="InterPro" id="IPR029423">
    <property type="entry name" value="LRRC37AB_C"/>
</dbReference>